<evidence type="ECO:0000259" key="2">
    <source>
        <dbReference type="SMART" id="SM00587"/>
    </source>
</evidence>
<protein>
    <recommendedName>
        <fullName evidence="2">CHK kinase-like domain-containing protein</fullName>
    </recommendedName>
</protein>
<feature type="compositionally biased region" description="Basic and acidic residues" evidence="1">
    <location>
        <begin position="442"/>
        <end position="453"/>
    </location>
</feature>
<dbReference type="InterPro" id="IPR011009">
    <property type="entry name" value="Kinase-like_dom_sf"/>
</dbReference>
<organism evidence="3 4">
    <name type="scientific">Dryococelus australis</name>
    <dbReference type="NCBI Taxonomy" id="614101"/>
    <lineage>
        <taxon>Eukaryota</taxon>
        <taxon>Metazoa</taxon>
        <taxon>Ecdysozoa</taxon>
        <taxon>Arthropoda</taxon>
        <taxon>Hexapoda</taxon>
        <taxon>Insecta</taxon>
        <taxon>Pterygota</taxon>
        <taxon>Neoptera</taxon>
        <taxon>Polyneoptera</taxon>
        <taxon>Phasmatodea</taxon>
        <taxon>Verophasmatodea</taxon>
        <taxon>Anareolatae</taxon>
        <taxon>Phasmatidae</taxon>
        <taxon>Eurycanthinae</taxon>
        <taxon>Dryococelus</taxon>
    </lineage>
</organism>
<dbReference type="SUPFAM" id="SSF56112">
    <property type="entry name" value="Protein kinase-like (PK-like)"/>
    <property type="match status" value="1"/>
</dbReference>
<name>A0ABQ9G4D2_9NEOP</name>
<dbReference type="PANTHER" id="PTHR11012">
    <property type="entry name" value="PROTEIN KINASE-LIKE DOMAIN-CONTAINING"/>
    <property type="match status" value="1"/>
</dbReference>
<dbReference type="Pfam" id="PF02958">
    <property type="entry name" value="EcKL"/>
    <property type="match status" value="1"/>
</dbReference>
<evidence type="ECO:0000313" key="3">
    <source>
        <dbReference type="EMBL" id="KAJ8867321.1"/>
    </source>
</evidence>
<evidence type="ECO:0000256" key="1">
    <source>
        <dbReference type="SAM" id="MobiDB-lite"/>
    </source>
</evidence>
<feature type="domain" description="CHK kinase-like" evidence="2">
    <location>
        <begin position="630"/>
        <end position="827"/>
    </location>
</feature>
<proteinExistence type="predicted"/>
<dbReference type="Proteomes" id="UP001159363">
    <property type="component" value="Chromosome 14"/>
</dbReference>
<sequence>MQGRVKREVCEKTRRPAASSGTSKNPGSIPLGLEPGEGPRWCSGQTTTVGGHYSRIFARREPCRTKLLAGGFFSGISLFPPPLHSDAAPFSPSLTLVGSQDLAVETRTPRSRHSTPLHTCRRLKPRRKLHKSKMAGVIILNAGRHCRFSLFTNQMRVLSIFSSPTRDFRRCRRNLTIQLSSFIGQTNIRLQSSLFHLSSLEASLQSLAGPRSFRVIGRWTRRAIPTRGATVAECLARSPPTKANRVQSPTGLPDFRRWESCWTMPLAGGFFSGYSRSPHPCIPAPLHPRVTFHVMSGDDGHLRVPAGKSVTRRGLPRPEFPPYVSEDGELLAKLHLDDGFTSAWVRRNKTPYKVLPSIIQDNSQLDQQTSGGTINLRAVSHPRFLTLYAELCTHSNPIKSASRAAIFGRLGDDAPKCGRDVGAALINVLRTDDGESSAGMQGREERETSEKSRRPAVPSGTIPKCKNPEVAPLGIEPGSPWCEARALAATPPRPLAMSAEPPTQLTKDDLEEMLHSRVESFTSAPLTAPGENFGSLLLLVNATLLPDYLKLSIAAKLVVTKNLMGGVPPFRDFVRKEINMYLRVRPEFLSLQDEYEVPKEMYLDVIPICYGARTTRRGNIHQPVDETAVILMENLKVSGYRLADRIIGMDLKHTECVVTHLARFQAMAVVMKLKKPALFKDTVLQAAAPVKRDGPSPKSDPEEMLTGLLNSLSCVPAVVEHGDRIRAAMNKEMELMKKRDPPPVRQPFATIVHNDFWTNNVMFSYDESNGGNISGLKLIDFQMTSYGSPVSDLLFFLYSSTSLDVTKDDRDRLIKLYYQEFVKWLELFDCDTKPFKYEIFLKEIEAEVPKQFGRIFSMLRIFSMSESNAPDINNPSGFLKMATDNTGLGEIYFKKVENLTETSEDRHGTKDSAVSSVGRAYQRGDVNKLRFQTISGSKSTPGAPACRGRAFSGLPEDVQPRRSGITVSTFYTREGWPHDLAGNQHTQPMACETSRYGATIGIIIALLTNVVETCTIPQPYCQLGLCRILLVLQGPIGHVLIGGVLCLSHVVCYQVSLPATISREN</sequence>
<comment type="caution">
    <text evidence="3">The sequence shown here is derived from an EMBL/GenBank/DDBJ whole genome shotgun (WGS) entry which is preliminary data.</text>
</comment>
<feature type="region of interest" description="Disordered" evidence="1">
    <location>
        <begin position="1"/>
        <end position="39"/>
    </location>
</feature>
<dbReference type="PANTHER" id="PTHR11012:SF55">
    <property type="entry name" value="BHLH DOMAIN-CONTAINING PROTEIN"/>
    <property type="match status" value="1"/>
</dbReference>
<dbReference type="InterPro" id="IPR015897">
    <property type="entry name" value="CHK_kinase-like"/>
</dbReference>
<keyword evidence="4" id="KW-1185">Reference proteome</keyword>
<dbReference type="SMART" id="SM00587">
    <property type="entry name" value="CHK"/>
    <property type="match status" value="1"/>
</dbReference>
<dbReference type="InterPro" id="IPR004119">
    <property type="entry name" value="EcKL"/>
</dbReference>
<feature type="region of interest" description="Disordered" evidence="1">
    <location>
        <begin position="432"/>
        <end position="470"/>
    </location>
</feature>
<gene>
    <name evidence="3" type="ORF">PR048_031122</name>
</gene>
<dbReference type="EMBL" id="JARBHB010000015">
    <property type="protein sequence ID" value="KAJ8867321.1"/>
    <property type="molecule type" value="Genomic_DNA"/>
</dbReference>
<feature type="compositionally biased region" description="Basic and acidic residues" evidence="1">
    <location>
        <begin position="1"/>
        <end position="14"/>
    </location>
</feature>
<evidence type="ECO:0000313" key="4">
    <source>
        <dbReference type="Proteomes" id="UP001159363"/>
    </source>
</evidence>
<accession>A0ABQ9G4D2</accession>
<reference evidence="3 4" key="1">
    <citation type="submission" date="2023-02" db="EMBL/GenBank/DDBJ databases">
        <title>LHISI_Scaffold_Assembly.</title>
        <authorList>
            <person name="Stuart O.P."/>
            <person name="Cleave R."/>
            <person name="Magrath M.J.L."/>
            <person name="Mikheyev A.S."/>
        </authorList>
    </citation>
    <scope>NUCLEOTIDE SEQUENCE [LARGE SCALE GENOMIC DNA]</scope>
    <source>
        <strain evidence="3">Daus_M_001</strain>
        <tissue evidence="3">Leg muscle</tissue>
    </source>
</reference>
<dbReference type="Gene3D" id="3.90.1200.10">
    <property type="match status" value="1"/>
</dbReference>